<comment type="caution">
    <text evidence="1">The sequence shown here is derived from an EMBL/GenBank/DDBJ whole genome shotgun (WGS) entry which is preliminary data.</text>
</comment>
<protein>
    <submittedName>
        <fullName evidence="1">Uncharacterized protein</fullName>
    </submittedName>
</protein>
<name>A0ABQ8S598_PERAM</name>
<reference evidence="1 2" key="1">
    <citation type="journal article" date="2022" name="Allergy">
        <title>Genome assembly and annotation of Periplaneta americana reveal a comprehensive cockroach allergen profile.</title>
        <authorList>
            <person name="Wang L."/>
            <person name="Xiong Q."/>
            <person name="Saelim N."/>
            <person name="Wang L."/>
            <person name="Nong W."/>
            <person name="Wan A.T."/>
            <person name="Shi M."/>
            <person name="Liu X."/>
            <person name="Cao Q."/>
            <person name="Hui J.H.L."/>
            <person name="Sookrung N."/>
            <person name="Leung T.F."/>
            <person name="Tungtrongchitr A."/>
            <person name="Tsui S.K.W."/>
        </authorList>
    </citation>
    <scope>NUCLEOTIDE SEQUENCE [LARGE SCALE GENOMIC DNA]</scope>
    <source>
        <strain evidence="1">PWHHKU_190912</strain>
    </source>
</reference>
<proteinExistence type="predicted"/>
<accession>A0ABQ8S598</accession>
<feature type="non-terminal residue" evidence="1">
    <location>
        <position position="1"/>
    </location>
</feature>
<keyword evidence="2" id="KW-1185">Reference proteome</keyword>
<dbReference type="Proteomes" id="UP001148838">
    <property type="component" value="Unassembled WGS sequence"/>
</dbReference>
<evidence type="ECO:0000313" key="2">
    <source>
        <dbReference type="Proteomes" id="UP001148838"/>
    </source>
</evidence>
<evidence type="ECO:0000313" key="1">
    <source>
        <dbReference type="EMBL" id="KAJ4429128.1"/>
    </source>
</evidence>
<organism evidence="1 2">
    <name type="scientific">Periplaneta americana</name>
    <name type="common">American cockroach</name>
    <name type="synonym">Blatta americana</name>
    <dbReference type="NCBI Taxonomy" id="6978"/>
    <lineage>
        <taxon>Eukaryota</taxon>
        <taxon>Metazoa</taxon>
        <taxon>Ecdysozoa</taxon>
        <taxon>Arthropoda</taxon>
        <taxon>Hexapoda</taxon>
        <taxon>Insecta</taxon>
        <taxon>Pterygota</taxon>
        <taxon>Neoptera</taxon>
        <taxon>Polyneoptera</taxon>
        <taxon>Dictyoptera</taxon>
        <taxon>Blattodea</taxon>
        <taxon>Blattoidea</taxon>
        <taxon>Blattidae</taxon>
        <taxon>Blattinae</taxon>
        <taxon>Periplaneta</taxon>
    </lineage>
</organism>
<dbReference type="EMBL" id="JAJSOF020000036">
    <property type="protein sequence ID" value="KAJ4429128.1"/>
    <property type="molecule type" value="Genomic_DNA"/>
</dbReference>
<sequence>KFQLHTEPRPQIVRCTELLGIVRSRNMFAFSSDERAFNIESYFRTDGPFRRYLSSSSVSLEPLLILALRCAVVDGQTGRSFHTRYNEHIKAITKPYITSNYADHIIDNNHDYNNIETDMEILHITPKSSQLNILEQYEIYKNTIAHPQYILNTQLQFNTHTLFDVIVRHIIQTTNPTIGATHPHPYHRQLHIAEPKSAMVQETLKTTTNSVETGRLSKLVMIVARNIFVYKAYYLLPESHKQQQQQELHLLPSTSFSNVTFISFMELHNMLQECNFDTNTNITYSKLKKHIA</sequence>
<gene>
    <name evidence="1" type="ORF">ANN_26129</name>
</gene>